<keyword evidence="1" id="KW-0812">Transmembrane</keyword>
<comment type="caution">
    <text evidence="2">The sequence shown here is derived from an EMBL/GenBank/DDBJ whole genome shotgun (WGS) entry which is preliminary data.</text>
</comment>
<sequence>MTSSLLYHIHLTDLVLFVVFLYIVLFILLLWIRYCVQYGIFCPYSPTKIHCCIIPQNQKDFCHVCTTCAMKKSPFPSFCRCCHRKHNLYVRIHL</sequence>
<dbReference type="Proteomes" id="UP001168821">
    <property type="component" value="Unassembled WGS sequence"/>
</dbReference>
<protein>
    <submittedName>
        <fullName evidence="2">Uncharacterized protein</fullName>
    </submittedName>
</protein>
<evidence type="ECO:0000256" key="1">
    <source>
        <dbReference type="SAM" id="Phobius"/>
    </source>
</evidence>
<organism evidence="2 3">
    <name type="scientific">Zophobas morio</name>
    <dbReference type="NCBI Taxonomy" id="2755281"/>
    <lineage>
        <taxon>Eukaryota</taxon>
        <taxon>Metazoa</taxon>
        <taxon>Ecdysozoa</taxon>
        <taxon>Arthropoda</taxon>
        <taxon>Hexapoda</taxon>
        <taxon>Insecta</taxon>
        <taxon>Pterygota</taxon>
        <taxon>Neoptera</taxon>
        <taxon>Endopterygota</taxon>
        <taxon>Coleoptera</taxon>
        <taxon>Polyphaga</taxon>
        <taxon>Cucujiformia</taxon>
        <taxon>Tenebrionidae</taxon>
        <taxon>Zophobas</taxon>
    </lineage>
</organism>
<proteinExistence type="predicted"/>
<keyword evidence="1" id="KW-1133">Transmembrane helix</keyword>
<feature type="transmembrane region" description="Helical" evidence="1">
    <location>
        <begin position="14"/>
        <end position="32"/>
    </location>
</feature>
<keyword evidence="1" id="KW-0472">Membrane</keyword>
<evidence type="ECO:0000313" key="3">
    <source>
        <dbReference type="Proteomes" id="UP001168821"/>
    </source>
</evidence>
<accession>A0AA38I7L8</accession>
<name>A0AA38I7L8_9CUCU</name>
<dbReference type="EMBL" id="JALNTZ010000005">
    <property type="protein sequence ID" value="KAJ3650717.1"/>
    <property type="molecule type" value="Genomic_DNA"/>
</dbReference>
<gene>
    <name evidence="2" type="ORF">Zmor_016799</name>
</gene>
<reference evidence="2" key="1">
    <citation type="journal article" date="2023" name="G3 (Bethesda)">
        <title>Whole genome assemblies of Zophobas morio and Tenebrio molitor.</title>
        <authorList>
            <person name="Kaur S."/>
            <person name="Stinson S.A."/>
            <person name="diCenzo G.C."/>
        </authorList>
    </citation>
    <scope>NUCLEOTIDE SEQUENCE</scope>
    <source>
        <strain evidence="2">QUZm001</strain>
    </source>
</reference>
<dbReference type="AlphaFoldDB" id="A0AA38I7L8"/>
<evidence type="ECO:0000313" key="2">
    <source>
        <dbReference type="EMBL" id="KAJ3650717.1"/>
    </source>
</evidence>
<keyword evidence="3" id="KW-1185">Reference proteome</keyword>